<protein>
    <submittedName>
        <fullName evidence="2">Uncharacterized protein</fullName>
    </submittedName>
</protein>
<comment type="caution">
    <text evidence="2">The sequence shown here is derived from an EMBL/GenBank/DDBJ whole genome shotgun (WGS) entry which is preliminary data.</text>
</comment>
<proteinExistence type="predicted"/>
<evidence type="ECO:0000256" key="1">
    <source>
        <dbReference type="SAM" id="MobiDB-lite"/>
    </source>
</evidence>
<dbReference type="EMBL" id="JAACJL010000060">
    <property type="protein sequence ID" value="KAF4609694.1"/>
    <property type="molecule type" value="Genomic_DNA"/>
</dbReference>
<evidence type="ECO:0000313" key="2">
    <source>
        <dbReference type="EMBL" id="KAF4609694.1"/>
    </source>
</evidence>
<name>A0A8H4QEP3_9AGAR</name>
<dbReference type="Proteomes" id="UP000521872">
    <property type="component" value="Unassembled WGS sequence"/>
</dbReference>
<reference evidence="2 3" key="1">
    <citation type="submission" date="2019-12" db="EMBL/GenBank/DDBJ databases">
        <authorList>
            <person name="Floudas D."/>
            <person name="Bentzer J."/>
            <person name="Ahren D."/>
            <person name="Johansson T."/>
            <person name="Persson P."/>
            <person name="Tunlid A."/>
        </authorList>
    </citation>
    <scope>NUCLEOTIDE SEQUENCE [LARGE SCALE GENOMIC DNA]</scope>
    <source>
        <strain evidence="2 3">CBS 102.39</strain>
    </source>
</reference>
<dbReference type="AlphaFoldDB" id="A0A8H4QEP3"/>
<sequence length="89" mass="9480">MKLGGDGMDSTFSSRYVPTNPTSTMPLQAIIDSDDKEFNTIRKAQSKALGHPHVDTAEVSVVYEGEAGGIVGKGTDLNQFACFAAALWD</sequence>
<gene>
    <name evidence="2" type="ORF">D9613_011928</name>
</gene>
<feature type="region of interest" description="Disordered" evidence="1">
    <location>
        <begin position="1"/>
        <end position="26"/>
    </location>
</feature>
<accession>A0A8H4QEP3</accession>
<organism evidence="2 3">
    <name type="scientific">Agrocybe pediades</name>
    <dbReference type="NCBI Taxonomy" id="84607"/>
    <lineage>
        <taxon>Eukaryota</taxon>
        <taxon>Fungi</taxon>
        <taxon>Dikarya</taxon>
        <taxon>Basidiomycota</taxon>
        <taxon>Agaricomycotina</taxon>
        <taxon>Agaricomycetes</taxon>
        <taxon>Agaricomycetidae</taxon>
        <taxon>Agaricales</taxon>
        <taxon>Agaricineae</taxon>
        <taxon>Strophariaceae</taxon>
        <taxon>Agrocybe</taxon>
    </lineage>
</organism>
<evidence type="ECO:0000313" key="3">
    <source>
        <dbReference type="Proteomes" id="UP000521872"/>
    </source>
</evidence>
<feature type="compositionally biased region" description="Polar residues" evidence="1">
    <location>
        <begin position="10"/>
        <end position="26"/>
    </location>
</feature>
<keyword evidence="3" id="KW-1185">Reference proteome</keyword>